<organism evidence="2 3">
    <name type="scientific">Penicillium frequentans</name>
    <dbReference type="NCBI Taxonomy" id="3151616"/>
    <lineage>
        <taxon>Eukaryota</taxon>
        <taxon>Fungi</taxon>
        <taxon>Dikarya</taxon>
        <taxon>Ascomycota</taxon>
        <taxon>Pezizomycotina</taxon>
        <taxon>Eurotiomycetes</taxon>
        <taxon>Eurotiomycetidae</taxon>
        <taxon>Eurotiales</taxon>
        <taxon>Aspergillaceae</taxon>
        <taxon>Penicillium</taxon>
    </lineage>
</organism>
<dbReference type="AlphaFoldDB" id="A0AAD6GHJ3"/>
<protein>
    <submittedName>
        <fullName evidence="2">Uncharacterized protein</fullName>
    </submittedName>
</protein>
<sequence length="66" mass="6965">MSLQPYVSHTQINRTTNAKGSAFSGDTDGGYNPIISVVPADGENVNNGMIGYITMGVDTPAIENFD</sequence>
<proteinExistence type="predicted"/>
<comment type="caution">
    <text evidence="2">The sequence shown here is derived from an EMBL/GenBank/DDBJ whole genome shotgun (WGS) entry which is preliminary data.</text>
</comment>
<feature type="region of interest" description="Disordered" evidence="1">
    <location>
        <begin position="1"/>
        <end position="29"/>
    </location>
</feature>
<reference evidence="2 3" key="1">
    <citation type="journal article" date="2023" name="IMA Fungus">
        <title>Comparative genomic study of the Penicillium genus elucidates a diverse pangenome and 15 lateral gene transfer events.</title>
        <authorList>
            <person name="Petersen C."/>
            <person name="Sorensen T."/>
            <person name="Nielsen M.R."/>
            <person name="Sondergaard T.E."/>
            <person name="Sorensen J.L."/>
            <person name="Fitzpatrick D.A."/>
            <person name="Frisvad J.C."/>
            <person name="Nielsen K.L."/>
        </authorList>
    </citation>
    <scope>NUCLEOTIDE SEQUENCE [LARGE SCALE GENOMIC DNA]</scope>
    <source>
        <strain evidence="2 3">IBT 35679</strain>
    </source>
</reference>
<evidence type="ECO:0000313" key="3">
    <source>
        <dbReference type="Proteomes" id="UP001220324"/>
    </source>
</evidence>
<evidence type="ECO:0000313" key="2">
    <source>
        <dbReference type="EMBL" id="KAJ5547122.1"/>
    </source>
</evidence>
<dbReference type="EMBL" id="JAQIZZ010000003">
    <property type="protein sequence ID" value="KAJ5547122.1"/>
    <property type="molecule type" value="Genomic_DNA"/>
</dbReference>
<gene>
    <name evidence="2" type="ORF">N7494_004707</name>
</gene>
<feature type="compositionally biased region" description="Polar residues" evidence="1">
    <location>
        <begin position="1"/>
        <end position="19"/>
    </location>
</feature>
<name>A0AAD6GHJ3_9EURO</name>
<evidence type="ECO:0000256" key="1">
    <source>
        <dbReference type="SAM" id="MobiDB-lite"/>
    </source>
</evidence>
<accession>A0AAD6GHJ3</accession>
<dbReference type="Proteomes" id="UP001220324">
    <property type="component" value="Unassembled WGS sequence"/>
</dbReference>
<keyword evidence="3" id="KW-1185">Reference proteome</keyword>